<dbReference type="Proteomes" id="UP000680656">
    <property type="component" value="Chromosome"/>
</dbReference>
<dbReference type="RefSeq" id="WP_214419038.1">
    <property type="nucleotide sequence ID" value="NZ_CP075546.1"/>
</dbReference>
<dbReference type="KEGG" id="mrtj:KHC33_12920"/>
<name>A0A8E7AVA9_9EURY</name>
<evidence type="ECO:0000313" key="2">
    <source>
        <dbReference type="Proteomes" id="UP000680656"/>
    </source>
</evidence>
<dbReference type="GeneID" id="65098102"/>
<protein>
    <submittedName>
        <fullName evidence="1">Uncharacterized protein</fullName>
    </submittedName>
</protein>
<keyword evidence="2" id="KW-1185">Reference proteome</keyword>
<reference evidence="1 2" key="1">
    <citation type="submission" date="2021-05" db="EMBL/GenBank/DDBJ databases">
        <title>A novel Methanospirillum isolate from a pyrite-forming mixed culture.</title>
        <authorList>
            <person name="Bunk B."/>
            <person name="Sproer C."/>
            <person name="Spring S."/>
            <person name="Pester M."/>
        </authorList>
    </citation>
    <scope>NUCLEOTIDE SEQUENCE [LARGE SCALE GENOMIC DNA]</scope>
    <source>
        <strain evidence="1 2">J.3.6.1-F.2.7.3</strain>
    </source>
</reference>
<sequence length="54" mass="6175">MVDFYEPIGWEVVDPRDYLEKGSGIKVDLILKAGLMQKKRLYSGILEDAIYVKA</sequence>
<organism evidence="1 2">
    <name type="scientific">Methanospirillum purgamenti</name>
    <dbReference type="NCBI Taxonomy" id="2834276"/>
    <lineage>
        <taxon>Archaea</taxon>
        <taxon>Methanobacteriati</taxon>
        <taxon>Methanobacteriota</taxon>
        <taxon>Stenosarchaea group</taxon>
        <taxon>Methanomicrobia</taxon>
        <taxon>Methanomicrobiales</taxon>
        <taxon>Methanospirillaceae</taxon>
        <taxon>Methanospirillum</taxon>
    </lineage>
</organism>
<accession>A0A8E7AVA9</accession>
<gene>
    <name evidence="1" type="ORF">KHC33_12920</name>
</gene>
<dbReference type="EMBL" id="CP075546">
    <property type="protein sequence ID" value="QVV88222.1"/>
    <property type="molecule type" value="Genomic_DNA"/>
</dbReference>
<proteinExistence type="predicted"/>
<dbReference type="AlphaFoldDB" id="A0A8E7AVA9"/>
<evidence type="ECO:0000313" key="1">
    <source>
        <dbReference type="EMBL" id="QVV88222.1"/>
    </source>
</evidence>